<sequence length="129" mass="14967">MVEYHHRRSNQPPQYQTQHQNGLDEDIKQLTLNITQNQNVSQILAPRSVIEALPTVTIRERERCRVGFKLRSLFRRLKEAYASKADAICLRKVMEVLLREISSRSSGPLMVHQNAIMKQEDLARLDGED</sequence>
<dbReference type="EMBL" id="CACTIH010000825">
    <property type="protein sequence ID" value="CAA2962240.1"/>
    <property type="molecule type" value="Genomic_DNA"/>
</dbReference>
<name>A0A8S0QBF2_OLEEU</name>
<feature type="region of interest" description="Disordered" evidence="1">
    <location>
        <begin position="1"/>
        <end position="20"/>
    </location>
</feature>
<evidence type="ECO:0000313" key="3">
    <source>
        <dbReference type="Proteomes" id="UP000594638"/>
    </source>
</evidence>
<comment type="caution">
    <text evidence="2">The sequence shown here is derived from an EMBL/GenBank/DDBJ whole genome shotgun (WGS) entry which is preliminary data.</text>
</comment>
<reference evidence="2 3" key="1">
    <citation type="submission" date="2019-12" db="EMBL/GenBank/DDBJ databases">
        <authorList>
            <person name="Alioto T."/>
            <person name="Alioto T."/>
            <person name="Gomez Garrido J."/>
        </authorList>
    </citation>
    <scope>NUCLEOTIDE SEQUENCE [LARGE SCALE GENOMIC DNA]</scope>
</reference>
<accession>A0A8S0QBF2</accession>
<organism evidence="2 3">
    <name type="scientific">Olea europaea subsp. europaea</name>
    <dbReference type="NCBI Taxonomy" id="158383"/>
    <lineage>
        <taxon>Eukaryota</taxon>
        <taxon>Viridiplantae</taxon>
        <taxon>Streptophyta</taxon>
        <taxon>Embryophyta</taxon>
        <taxon>Tracheophyta</taxon>
        <taxon>Spermatophyta</taxon>
        <taxon>Magnoliopsida</taxon>
        <taxon>eudicotyledons</taxon>
        <taxon>Gunneridae</taxon>
        <taxon>Pentapetalae</taxon>
        <taxon>asterids</taxon>
        <taxon>lamiids</taxon>
        <taxon>Lamiales</taxon>
        <taxon>Oleaceae</taxon>
        <taxon>Oleeae</taxon>
        <taxon>Olea</taxon>
    </lineage>
</organism>
<dbReference type="OrthoDB" id="4348522at2759"/>
<dbReference type="AlphaFoldDB" id="A0A8S0QBF2"/>
<feature type="compositionally biased region" description="Polar residues" evidence="1">
    <location>
        <begin position="10"/>
        <end position="20"/>
    </location>
</feature>
<protein>
    <submittedName>
        <fullName evidence="2">Uncharacterized protein</fullName>
    </submittedName>
</protein>
<proteinExistence type="predicted"/>
<dbReference type="Proteomes" id="UP000594638">
    <property type="component" value="Unassembled WGS sequence"/>
</dbReference>
<gene>
    <name evidence="2" type="ORF">OLEA9_A042582</name>
</gene>
<dbReference type="Gramene" id="OE9A042582T1">
    <property type="protein sequence ID" value="OE9A042582C1"/>
    <property type="gene ID" value="OE9A042582"/>
</dbReference>
<evidence type="ECO:0000313" key="2">
    <source>
        <dbReference type="EMBL" id="CAA2962240.1"/>
    </source>
</evidence>
<evidence type="ECO:0000256" key="1">
    <source>
        <dbReference type="SAM" id="MobiDB-lite"/>
    </source>
</evidence>
<keyword evidence="3" id="KW-1185">Reference proteome</keyword>